<dbReference type="InterPro" id="IPR007890">
    <property type="entry name" value="CHASE2"/>
</dbReference>
<protein>
    <submittedName>
        <fullName evidence="3">EAL domain-containing protein</fullName>
    </submittedName>
</protein>
<feature type="transmembrane region" description="Helical" evidence="1">
    <location>
        <begin position="276"/>
        <end position="295"/>
    </location>
</feature>
<gene>
    <name evidence="3" type="ORF">V6R86_09830</name>
</gene>
<keyword evidence="4" id="KW-1185">Reference proteome</keyword>
<keyword evidence="1" id="KW-0812">Transmembrane</keyword>
<dbReference type="Proteomes" id="UP001382935">
    <property type="component" value="Chromosome"/>
</dbReference>
<dbReference type="RefSeq" id="WP_338504196.1">
    <property type="nucleotide sequence ID" value="NZ_CP145607.1"/>
</dbReference>
<name>A0ABZ2G4Z5_9SPHN</name>
<evidence type="ECO:0000313" key="4">
    <source>
        <dbReference type="Proteomes" id="UP001382935"/>
    </source>
</evidence>
<dbReference type="CDD" id="cd01948">
    <property type="entry name" value="EAL"/>
    <property type="match status" value="1"/>
</dbReference>
<dbReference type="PANTHER" id="PTHR33121:SF79">
    <property type="entry name" value="CYCLIC DI-GMP PHOSPHODIESTERASE PDED-RELATED"/>
    <property type="match status" value="1"/>
</dbReference>
<feature type="transmembrane region" description="Helical" evidence="1">
    <location>
        <begin position="300"/>
        <end position="317"/>
    </location>
</feature>
<sequence length="763" mass="83284">MGSEFASKNRERQRPWRLLLGALGASLLVWALQLSYPLEKVLQTARNSFHTISASGDIVFLGIDDKSLSEIGVWPWPRTVQADLVRLASEGGAEDIHLDIIYDSPSKPSDDRVFAKALKKSGRVVLADRHVLGTSTDLYVPATRPLPVFRRDARTASISTVYDFKGAIWTSTLSAEIDKKVVPTFAASLAKRLTEPDRDFWIDYSVKPQTVPYHSASDLLTGKLKPDALKGKQIIIGLNADQLGDQFWIPGWGRMAGAYVQIIAAETLKRGTPVDLGGGPAMLLALLASLCAIFARRPKIGPAVLIATALTLLFAPIELERSLITLEVVPGLLMIGIVASRLAFFRFKKRGRVHEQTGLPNFAALRTSGKIDRSLVLAKIHNHAEICSALTEAEQEDAYRQVVARISAGARNDLHQGDDGTFAWTVPNGAPIGNHLEALHAMFRSPVHVSGRQIDVALSFGVELGVARTLPNRIGSAILAADEAWTEGLRWKLHDPARQEEVNWRMSLLGELDQAIDHGEVWLAYQPQLDIKSGRIVGAEALARWTHPQKGPISPSEFVAAAEANGRIGKLTDFVLDRAISSGAAINRRGIDFQVAVNLSARLLVDRNLLTRVEAMLKAHGLAPARLTLELTETASLQDAESGLATLGAMRDLGVKIAIDDYGTGLSTLEYLKKIPASEIKIDQSFVKSMRVNRSDLIMVQSTIALAHSLGRTVVAEGVEDQQCLDDLRQLRCDVAQGFAIGRPMGVRELVQRLQIRTARRAA</sequence>
<dbReference type="Gene3D" id="3.20.20.450">
    <property type="entry name" value="EAL domain"/>
    <property type="match status" value="1"/>
</dbReference>
<accession>A0ABZ2G4Z5</accession>
<proteinExistence type="predicted"/>
<dbReference type="SMART" id="SM00052">
    <property type="entry name" value="EAL"/>
    <property type="match status" value="1"/>
</dbReference>
<dbReference type="InterPro" id="IPR050706">
    <property type="entry name" value="Cyclic-di-GMP_PDE-like"/>
</dbReference>
<dbReference type="SUPFAM" id="SSF141868">
    <property type="entry name" value="EAL domain-like"/>
    <property type="match status" value="1"/>
</dbReference>
<evidence type="ECO:0000313" key="3">
    <source>
        <dbReference type="EMBL" id="WWM70967.1"/>
    </source>
</evidence>
<evidence type="ECO:0000256" key="1">
    <source>
        <dbReference type="SAM" id="Phobius"/>
    </source>
</evidence>
<organism evidence="3 4">
    <name type="scientific">Sphingomonas kaistensis</name>
    <dbReference type="NCBI Taxonomy" id="298708"/>
    <lineage>
        <taxon>Bacteria</taxon>
        <taxon>Pseudomonadati</taxon>
        <taxon>Pseudomonadota</taxon>
        <taxon>Alphaproteobacteria</taxon>
        <taxon>Sphingomonadales</taxon>
        <taxon>Sphingomonadaceae</taxon>
        <taxon>Sphingomonas</taxon>
    </lineage>
</organism>
<dbReference type="Pfam" id="PF00563">
    <property type="entry name" value="EAL"/>
    <property type="match status" value="1"/>
</dbReference>
<dbReference type="InterPro" id="IPR035919">
    <property type="entry name" value="EAL_sf"/>
</dbReference>
<feature type="domain" description="EAL" evidence="2">
    <location>
        <begin position="505"/>
        <end position="758"/>
    </location>
</feature>
<feature type="transmembrane region" description="Helical" evidence="1">
    <location>
        <begin position="323"/>
        <end position="344"/>
    </location>
</feature>
<dbReference type="EMBL" id="CP145607">
    <property type="protein sequence ID" value="WWM70967.1"/>
    <property type="molecule type" value="Genomic_DNA"/>
</dbReference>
<dbReference type="SMART" id="SM01080">
    <property type="entry name" value="CHASE2"/>
    <property type="match status" value="1"/>
</dbReference>
<dbReference type="Pfam" id="PF05226">
    <property type="entry name" value="CHASE2"/>
    <property type="match status" value="1"/>
</dbReference>
<dbReference type="PROSITE" id="PS50883">
    <property type="entry name" value="EAL"/>
    <property type="match status" value="1"/>
</dbReference>
<dbReference type="InterPro" id="IPR001633">
    <property type="entry name" value="EAL_dom"/>
</dbReference>
<dbReference type="PANTHER" id="PTHR33121">
    <property type="entry name" value="CYCLIC DI-GMP PHOSPHODIESTERASE PDEF"/>
    <property type="match status" value="1"/>
</dbReference>
<reference evidence="3 4" key="1">
    <citation type="submission" date="2024-02" db="EMBL/GenBank/DDBJ databases">
        <title>Full genome sequence of Sphingomonas kaistensis.</title>
        <authorList>
            <person name="Poletto B.L."/>
            <person name="Silva G."/>
            <person name="Galante D."/>
            <person name="Campos K.R."/>
            <person name="Santos M.B.N."/>
            <person name="Sacchi C.T."/>
        </authorList>
    </citation>
    <scope>NUCLEOTIDE SEQUENCE [LARGE SCALE GENOMIC DNA]</scope>
    <source>
        <strain evidence="3 4">MA4R</strain>
    </source>
</reference>
<evidence type="ECO:0000259" key="2">
    <source>
        <dbReference type="PROSITE" id="PS50883"/>
    </source>
</evidence>
<keyword evidence="1" id="KW-1133">Transmembrane helix</keyword>
<keyword evidence="1" id="KW-0472">Membrane</keyword>